<reference evidence="1 2" key="1">
    <citation type="submission" date="2020-02" db="EMBL/GenBank/DDBJ databases">
        <title>Complete genome sequences of six Lactobacillus iners strains isolated from the human vagina.</title>
        <authorList>
            <person name="France M.T."/>
            <person name="Rutt L."/>
            <person name="Narina S."/>
            <person name="Arbaugh S."/>
            <person name="Humphrys M.S."/>
            <person name="Ma B."/>
            <person name="Hayward M.R."/>
            <person name="Relman D."/>
            <person name="Kwon D.S."/>
            <person name="Ravel J."/>
        </authorList>
    </citation>
    <scope>NUCLEOTIDE SEQUENCE [LARGE SCALE GENOMIC DNA]</scope>
    <source>
        <strain evidence="1 2">C0210C1</strain>
    </source>
</reference>
<dbReference type="AlphaFoldDB" id="A0A6G7B8H7"/>
<evidence type="ECO:0008006" key="3">
    <source>
        <dbReference type="Google" id="ProtNLM"/>
    </source>
</evidence>
<evidence type="ECO:0000313" key="1">
    <source>
        <dbReference type="EMBL" id="QIH23793.1"/>
    </source>
</evidence>
<protein>
    <recommendedName>
        <fullName evidence="3">ASCH domain-containing protein</fullName>
    </recommendedName>
</protein>
<organism evidence="1 2">
    <name type="scientific">Lactobacillus iners</name>
    <dbReference type="NCBI Taxonomy" id="147802"/>
    <lineage>
        <taxon>Bacteria</taxon>
        <taxon>Bacillati</taxon>
        <taxon>Bacillota</taxon>
        <taxon>Bacilli</taxon>
        <taxon>Lactobacillales</taxon>
        <taxon>Lactobacillaceae</taxon>
        <taxon>Lactobacillus</taxon>
    </lineage>
</organism>
<evidence type="ECO:0000313" key="2">
    <source>
        <dbReference type="Proteomes" id="UP000501676"/>
    </source>
</evidence>
<dbReference type="EMBL" id="CP049228">
    <property type="protein sequence ID" value="QIH23793.1"/>
    <property type="molecule type" value="Genomic_DNA"/>
</dbReference>
<gene>
    <name evidence="1" type="ORF">G6Z83_03580</name>
</gene>
<name>A0A6G7B8H7_9LACO</name>
<dbReference type="RefSeq" id="WP_102720419.1">
    <property type="nucleotide sequence ID" value="NZ_CP049228.1"/>
</dbReference>
<sequence length="175" mass="20534">MEEIILSFKPEFFRALLTQKKHFEYRSRIPEQQTVAYLYLSAPAKMIVGKMVMGKRNEIKSFLNDSDLNNDYCLNLNNHYREGAKYFSAIHSLSLLDSPVLLEEAKKMSPNFSAPQGYSYIKNYQKLHEYLEKADYSLFEINPDESLEFLGLFTRDIVNKFSQEIETPSFLEKFI</sequence>
<proteinExistence type="predicted"/>
<dbReference type="Proteomes" id="UP000501676">
    <property type="component" value="Chromosome"/>
</dbReference>
<accession>A0A6G7B8H7</accession>